<sequence>CSRPWSWLELSSSAKYHQLDGRTELYQQAAIEDDGISCDETERVGLEIQHSMDNQPVSDDAIKRRQIVCTLNYLKPEIKVDKQEQSKWISTNLIPKAEAQQLVQGILVIDGGWLLHNIRWGKNATYSSFETVQFLSWNKI</sequence>
<reference evidence="1" key="1">
    <citation type="journal article" date="2021" name="Sci. Adv.">
        <title>The American lobster genome reveals insights on longevity, neural, and immune adaptations.</title>
        <authorList>
            <person name="Polinski J.M."/>
            <person name="Zimin A.V."/>
            <person name="Clark K.F."/>
            <person name="Kohn A.B."/>
            <person name="Sadowski N."/>
            <person name="Timp W."/>
            <person name="Ptitsyn A."/>
            <person name="Khanna P."/>
            <person name="Romanova D.Y."/>
            <person name="Williams P."/>
            <person name="Greenwood S.J."/>
            <person name="Moroz L.L."/>
            <person name="Walt D.R."/>
            <person name="Bodnar A.G."/>
        </authorList>
    </citation>
    <scope>NUCLEOTIDE SEQUENCE</scope>
    <source>
        <strain evidence="1">GMGI-L3</strain>
    </source>
</reference>
<dbReference type="Proteomes" id="UP000747542">
    <property type="component" value="Unassembled WGS sequence"/>
</dbReference>
<name>A0A8J5JRJ4_HOMAM</name>
<proteinExistence type="predicted"/>
<organism evidence="1 2">
    <name type="scientific">Homarus americanus</name>
    <name type="common">American lobster</name>
    <dbReference type="NCBI Taxonomy" id="6706"/>
    <lineage>
        <taxon>Eukaryota</taxon>
        <taxon>Metazoa</taxon>
        <taxon>Ecdysozoa</taxon>
        <taxon>Arthropoda</taxon>
        <taxon>Crustacea</taxon>
        <taxon>Multicrustacea</taxon>
        <taxon>Malacostraca</taxon>
        <taxon>Eumalacostraca</taxon>
        <taxon>Eucarida</taxon>
        <taxon>Decapoda</taxon>
        <taxon>Pleocyemata</taxon>
        <taxon>Astacidea</taxon>
        <taxon>Nephropoidea</taxon>
        <taxon>Nephropidae</taxon>
        <taxon>Homarus</taxon>
    </lineage>
</organism>
<keyword evidence="2" id="KW-1185">Reference proteome</keyword>
<protein>
    <submittedName>
        <fullName evidence="1">Uncharacterized protein</fullName>
    </submittedName>
</protein>
<feature type="non-terminal residue" evidence="1">
    <location>
        <position position="140"/>
    </location>
</feature>
<dbReference type="AlphaFoldDB" id="A0A8J5JRJ4"/>
<evidence type="ECO:0000313" key="1">
    <source>
        <dbReference type="EMBL" id="KAG7157899.1"/>
    </source>
</evidence>
<dbReference type="EMBL" id="JAHLQT010036156">
    <property type="protein sequence ID" value="KAG7157899.1"/>
    <property type="molecule type" value="Genomic_DNA"/>
</dbReference>
<evidence type="ECO:0000313" key="2">
    <source>
        <dbReference type="Proteomes" id="UP000747542"/>
    </source>
</evidence>
<accession>A0A8J5JRJ4</accession>
<gene>
    <name evidence="1" type="ORF">Hamer_G026462</name>
</gene>
<comment type="caution">
    <text evidence="1">The sequence shown here is derived from an EMBL/GenBank/DDBJ whole genome shotgun (WGS) entry which is preliminary data.</text>
</comment>
<feature type="non-terminal residue" evidence="1">
    <location>
        <position position="1"/>
    </location>
</feature>